<accession>A0A8H6IAD1</accession>
<feature type="transmembrane region" description="Helical" evidence="2">
    <location>
        <begin position="87"/>
        <end position="106"/>
    </location>
</feature>
<dbReference type="EMBL" id="JACGCI010000009">
    <property type="protein sequence ID" value="KAF6761861.1"/>
    <property type="molecule type" value="Genomic_DNA"/>
</dbReference>
<evidence type="ECO:0000313" key="3">
    <source>
        <dbReference type="EMBL" id="KAF6761861.1"/>
    </source>
</evidence>
<evidence type="ECO:0000313" key="4">
    <source>
        <dbReference type="Proteomes" id="UP000521943"/>
    </source>
</evidence>
<keyword evidence="2" id="KW-1133">Transmembrane helix</keyword>
<feature type="region of interest" description="Disordered" evidence="1">
    <location>
        <begin position="1"/>
        <end position="55"/>
    </location>
</feature>
<dbReference type="AlphaFoldDB" id="A0A8H6IAD1"/>
<feature type="compositionally biased region" description="Polar residues" evidence="1">
    <location>
        <begin position="173"/>
        <end position="182"/>
    </location>
</feature>
<comment type="caution">
    <text evidence="3">The sequence shown here is derived from an EMBL/GenBank/DDBJ whole genome shotgun (WGS) entry which is preliminary data.</text>
</comment>
<name>A0A8H6IAD1_9AGAR</name>
<sequence>MGNLRNLTMAPRLQPSSPPSVPFDFSCEPQAHWGLPQLSTPSSSPSSSPPYPPPSVEASRLAISVLVSSRRRYPGSFKTDLHAANAIPLQALLLLLLIIILFASTLQVPERSSTRSDGTAASAASHLVLDSQPPAKRARHGHGSAGPATEPSSRRIRRRGRSGSVSVGALARSGSQPHSATESLPVAGSSAGSMLA</sequence>
<gene>
    <name evidence="3" type="ORF">DFP72DRAFT_1151999</name>
</gene>
<keyword evidence="2" id="KW-0812">Transmembrane</keyword>
<protein>
    <submittedName>
        <fullName evidence="3">Uncharacterized protein</fullName>
    </submittedName>
</protein>
<feature type="region of interest" description="Disordered" evidence="1">
    <location>
        <begin position="111"/>
        <end position="196"/>
    </location>
</feature>
<keyword evidence="4" id="KW-1185">Reference proteome</keyword>
<proteinExistence type="predicted"/>
<organism evidence="3 4">
    <name type="scientific">Ephemerocybe angulata</name>
    <dbReference type="NCBI Taxonomy" id="980116"/>
    <lineage>
        <taxon>Eukaryota</taxon>
        <taxon>Fungi</taxon>
        <taxon>Dikarya</taxon>
        <taxon>Basidiomycota</taxon>
        <taxon>Agaricomycotina</taxon>
        <taxon>Agaricomycetes</taxon>
        <taxon>Agaricomycetidae</taxon>
        <taxon>Agaricales</taxon>
        <taxon>Agaricineae</taxon>
        <taxon>Psathyrellaceae</taxon>
        <taxon>Ephemerocybe</taxon>
    </lineage>
</organism>
<evidence type="ECO:0000256" key="2">
    <source>
        <dbReference type="SAM" id="Phobius"/>
    </source>
</evidence>
<keyword evidence="2" id="KW-0472">Membrane</keyword>
<evidence type="ECO:0000256" key="1">
    <source>
        <dbReference type="SAM" id="MobiDB-lite"/>
    </source>
</evidence>
<dbReference type="Proteomes" id="UP000521943">
    <property type="component" value="Unassembled WGS sequence"/>
</dbReference>
<reference evidence="3 4" key="1">
    <citation type="submission" date="2020-07" db="EMBL/GenBank/DDBJ databases">
        <title>Comparative genomics of pyrophilous fungi reveals a link between fire events and developmental genes.</title>
        <authorList>
            <consortium name="DOE Joint Genome Institute"/>
            <person name="Steindorff A.S."/>
            <person name="Carver A."/>
            <person name="Calhoun S."/>
            <person name="Stillman K."/>
            <person name="Liu H."/>
            <person name="Lipzen A."/>
            <person name="Pangilinan J."/>
            <person name="Labutti K."/>
            <person name="Bruns T.D."/>
            <person name="Grigoriev I.V."/>
        </authorList>
    </citation>
    <scope>NUCLEOTIDE SEQUENCE [LARGE SCALE GENOMIC DNA]</scope>
    <source>
        <strain evidence="3 4">CBS 144469</strain>
    </source>
</reference>